<feature type="compositionally biased region" description="Basic and acidic residues" evidence="1">
    <location>
        <begin position="438"/>
        <end position="453"/>
    </location>
</feature>
<feature type="compositionally biased region" description="Basic and acidic residues" evidence="1">
    <location>
        <begin position="235"/>
        <end position="257"/>
    </location>
</feature>
<dbReference type="PANTHER" id="PTHR28535">
    <property type="entry name" value="ZINC FINGER GRF-TYPE CONTAINING 1"/>
    <property type="match status" value="1"/>
</dbReference>
<evidence type="ECO:0000313" key="4">
    <source>
        <dbReference type="Proteomes" id="UP000078559"/>
    </source>
</evidence>
<protein>
    <recommendedName>
        <fullName evidence="2">5'-3' DNA helicase ZGRF1-like N-terminal domain-containing protein</fullName>
    </recommendedName>
</protein>
<dbReference type="InterPro" id="IPR052800">
    <property type="entry name" value="DNA_Repair_Helicase_ZGRF1"/>
</dbReference>
<keyword evidence="4" id="KW-1185">Reference proteome</keyword>
<dbReference type="EMBL" id="KN796121">
    <property type="protein sequence ID" value="KUI64149.1"/>
    <property type="molecule type" value="Genomic_DNA"/>
</dbReference>
<feature type="compositionally biased region" description="Basic residues" evidence="1">
    <location>
        <begin position="724"/>
        <end position="734"/>
    </location>
</feature>
<evidence type="ECO:0000256" key="1">
    <source>
        <dbReference type="SAM" id="MobiDB-lite"/>
    </source>
</evidence>
<feature type="region of interest" description="Disordered" evidence="1">
    <location>
        <begin position="515"/>
        <end position="870"/>
    </location>
</feature>
<accession>A0A194VJ32</accession>
<name>A0A194VJ32_CYTMA</name>
<feature type="compositionally biased region" description="Polar residues" evidence="1">
    <location>
        <begin position="1189"/>
        <end position="1199"/>
    </location>
</feature>
<organism evidence="3 4">
    <name type="scientific">Cytospora mali</name>
    <name type="common">Apple Valsa canker fungus</name>
    <name type="synonym">Valsa mali</name>
    <dbReference type="NCBI Taxonomy" id="578113"/>
    <lineage>
        <taxon>Eukaryota</taxon>
        <taxon>Fungi</taxon>
        <taxon>Dikarya</taxon>
        <taxon>Ascomycota</taxon>
        <taxon>Pezizomycotina</taxon>
        <taxon>Sordariomycetes</taxon>
        <taxon>Sordariomycetidae</taxon>
        <taxon>Diaporthales</taxon>
        <taxon>Cytosporaceae</taxon>
        <taxon>Cytospora</taxon>
    </lineage>
</organism>
<feature type="compositionally biased region" description="Polar residues" evidence="1">
    <location>
        <begin position="327"/>
        <end position="339"/>
    </location>
</feature>
<dbReference type="GO" id="GO:0006302">
    <property type="term" value="P:double-strand break repair"/>
    <property type="evidence" value="ECO:0007669"/>
    <property type="project" value="TreeGrafter"/>
</dbReference>
<feature type="region of interest" description="Disordered" evidence="1">
    <location>
        <begin position="1422"/>
        <end position="1466"/>
    </location>
</feature>
<feature type="compositionally biased region" description="Low complexity" evidence="1">
    <location>
        <begin position="1162"/>
        <end position="1171"/>
    </location>
</feature>
<dbReference type="GO" id="GO:0035861">
    <property type="term" value="C:site of double-strand break"/>
    <property type="evidence" value="ECO:0007669"/>
    <property type="project" value="TreeGrafter"/>
</dbReference>
<feature type="compositionally biased region" description="Acidic residues" evidence="1">
    <location>
        <begin position="537"/>
        <end position="549"/>
    </location>
</feature>
<gene>
    <name evidence="3" type="ORF">VM1G_10907</name>
</gene>
<feature type="compositionally biased region" description="Basic and acidic residues" evidence="1">
    <location>
        <begin position="808"/>
        <end position="822"/>
    </location>
</feature>
<dbReference type="Pfam" id="PF10382">
    <property type="entry name" value="ZGRF1-like_N"/>
    <property type="match status" value="1"/>
</dbReference>
<sequence length="1466" mass="159828">MSTSPPSAAAVLEYMCLFTHDLRRKQKRWQDGRLKYHAFNKRVMVYDERGNFVGDMHWHHDYDFDEGEEVELDRGGVIVQVSSLVARRETDLSELLDKRVKEKEQRQIQQIARSPAPTSVLPRSRPRPSVIPPDHFQLRHRPLHQVIGTPTGHHGKASVPSESPFEQRQQAAATAAAAPDLSDERAAKRRKHDDAPPSKSGYATALFGQSLTLGATPASSVPTRRRPGPELNLDPSRKADWPSAKEDAVPVPHEKPKMSRHLNQKTGYAQGLFGQSLTLSHTPMSSLPSRRQPQHELDSNSTLDMDACEDQGDLQPALREQPKASYYYNQPASKQQTISRKMEASLSRKRPSISNELAEGSISPGGVKEISNVLRDHRVREANHATPADDDVIFIDDPGPVDQTIRHPRREKSTPNDRSNMAVPRQNSSRGQAAPNRLAEHENDQGSESEGRGRPGQSKRTRSITSKPATKKKTTTTHSASEINQDALRSFGTLRRPDEHVTELRLKSRKRGLLMISDAPKKPRRQVAGNLNKFSEVTEDPQTTDDADPNDLFRCPSPNHAANHHREHVPGNSPLSIDRASEDDMGGNPSNVHTANGDDEWEDEKPRQSTRRTRAARTISTELGEFNDCTQLSPAHQDPDREVPLEDDGAILGEDAVTDQVTTHPDRVYDPYRIPSSPEEEVPFSWPASSPRAKLTPTVGGSNIGPDDVLGARKAGHKSNMVSKTKKQRPSKRKLVLEDDEEADMAPGVPDQTLVTLDDTEDSAPEMNKTKRTAAINKRKSRVHHDVTDLDSDNGVSVKTTKLKAKKQHNEVYPESHDEQVGKRRRSTRQSRNRVDELEEPSLASEQDVSDEEVGPKKRQRRAVKASENRPRLERIKKNIKSRELIGFNLAALNAPLGPRGVGMPFGILPSPINESIQRRISNEAKIHMSSDPVAEDGDRQTSPVDSGCQSTNSGPDRIVNNESSSPVLSSGTVTAPPRPLGINTRIVKPATTNREHFEVIGNASGDCASNKERDGSSRVPGARPQKNSTGIIPSLDDPIVIDQRVKDCNQRHSQTKADISQAAMNKDSALSNVLADKSKAQKSTPAGRRQQSKAAGDTVPETRACQSASITMETAKVISPPAIAAAISSTSLQAPMISLQRRLYTGERADDTDAGVERSNAGTAGSSTGSDEAAIVEAQVPLDATARVPTSATRQQPSIAAKEEDGQAQAERGQPDASDDIQADRIVGPAAGSRVTAPFKKPIPVMRRQPSAATIADDIHAVPIEEGPDSAGDDRNIPTCASAGPSITDAPLQKPTVTPVQPSSNKEDNTKSESDTSGEKLETRQAPAGILLRHTAIGLRRQLSAPRRVNNIRTVQSLAGASETQTAESTAKPAVRIVNPASRGRKAALASDAVGQVPQRVLPPTQPALLVPISTADLACTPYEPPPKEPERPKKKMTFPGFQSARGEGPWSREAFDLLESGRPG</sequence>
<feature type="compositionally biased region" description="Polar residues" evidence="1">
    <location>
        <begin position="941"/>
        <end position="974"/>
    </location>
</feature>
<feature type="region of interest" description="Disordered" evidence="1">
    <location>
        <begin position="383"/>
        <end position="494"/>
    </location>
</feature>
<feature type="compositionally biased region" description="Basic residues" evidence="1">
    <location>
        <begin position="823"/>
        <end position="832"/>
    </location>
</feature>
<feature type="compositionally biased region" description="Polar residues" evidence="1">
    <location>
        <begin position="160"/>
        <end position="170"/>
    </location>
</feature>
<feature type="region of interest" description="Disordered" evidence="1">
    <location>
        <begin position="1149"/>
        <end position="1222"/>
    </location>
</feature>
<feature type="region of interest" description="Disordered" evidence="1">
    <location>
        <begin position="931"/>
        <end position="983"/>
    </location>
</feature>
<feature type="region of interest" description="Disordered" evidence="1">
    <location>
        <begin position="106"/>
        <end position="362"/>
    </location>
</feature>
<feature type="compositionally biased region" description="Polar residues" evidence="1">
    <location>
        <begin position="207"/>
        <end position="222"/>
    </location>
</feature>
<dbReference type="OrthoDB" id="6513042at2759"/>
<feature type="region of interest" description="Disordered" evidence="1">
    <location>
        <begin position="1077"/>
        <end position="1103"/>
    </location>
</feature>
<feature type="region of interest" description="Disordered" evidence="1">
    <location>
        <begin position="1002"/>
        <end position="1039"/>
    </location>
</feature>
<dbReference type="GO" id="GO:0005634">
    <property type="term" value="C:nucleus"/>
    <property type="evidence" value="ECO:0007669"/>
    <property type="project" value="TreeGrafter"/>
</dbReference>
<evidence type="ECO:0000313" key="3">
    <source>
        <dbReference type="EMBL" id="KUI64149.1"/>
    </source>
</evidence>
<dbReference type="InterPro" id="IPR018838">
    <property type="entry name" value="ZGRF1-like_N"/>
</dbReference>
<reference evidence="3" key="1">
    <citation type="submission" date="2014-12" db="EMBL/GenBank/DDBJ databases">
        <title>Genome Sequence of Valsa Canker Pathogens Uncovers a Specific Adaption of Colonization on Woody Bark.</title>
        <authorList>
            <person name="Yin Z."/>
            <person name="Liu H."/>
            <person name="Gao X."/>
            <person name="Li Z."/>
            <person name="Song N."/>
            <person name="Ke X."/>
            <person name="Dai Q."/>
            <person name="Wu Y."/>
            <person name="Sun Y."/>
            <person name="Xu J.-R."/>
            <person name="Kang Z.K."/>
            <person name="Wang L."/>
            <person name="Huang L."/>
        </authorList>
    </citation>
    <scope>NUCLEOTIDE SEQUENCE [LARGE SCALE GENOMIC DNA]</scope>
    <source>
        <strain evidence="3">03-8</strain>
    </source>
</reference>
<feature type="compositionally biased region" description="Polar residues" evidence="1">
    <location>
        <begin position="1296"/>
        <end position="1305"/>
    </location>
</feature>
<dbReference type="Proteomes" id="UP000078559">
    <property type="component" value="Unassembled WGS sequence"/>
</dbReference>
<feature type="compositionally biased region" description="Basic and acidic residues" evidence="1">
    <location>
        <begin position="1306"/>
        <end position="1324"/>
    </location>
</feature>
<feature type="region of interest" description="Disordered" evidence="1">
    <location>
        <begin position="1265"/>
        <end position="1326"/>
    </location>
</feature>
<feature type="domain" description="5'-3' DNA helicase ZGRF1-like N-terminal" evidence="2">
    <location>
        <begin position="11"/>
        <end position="92"/>
    </location>
</feature>
<feature type="compositionally biased region" description="Polar residues" evidence="1">
    <location>
        <begin position="273"/>
        <end position="291"/>
    </location>
</feature>
<feature type="compositionally biased region" description="Basic and acidic residues" evidence="1">
    <location>
        <begin position="182"/>
        <end position="196"/>
    </location>
</feature>
<proteinExistence type="predicted"/>
<evidence type="ECO:0000259" key="2">
    <source>
        <dbReference type="Pfam" id="PF10382"/>
    </source>
</evidence>
<dbReference type="PANTHER" id="PTHR28535:SF1">
    <property type="entry name" value="PROTEIN ZGRF1"/>
    <property type="match status" value="1"/>
</dbReference>